<feature type="compositionally biased region" description="Polar residues" evidence="1">
    <location>
        <begin position="457"/>
        <end position="470"/>
    </location>
</feature>
<organism evidence="2 3">
    <name type="scientific">Yarrowia lipolytica</name>
    <name type="common">Candida lipolytica</name>
    <dbReference type="NCBI Taxonomy" id="4952"/>
    <lineage>
        <taxon>Eukaryota</taxon>
        <taxon>Fungi</taxon>
        <taxon>Dikarya</taxon>
        <taxon>Ascomycota</taxon>
        <taxon>Saccharomycotina</taxon>
        <taxon>Dipodascomycetes</taxon>
        <taxon>Dipodascales</taxon>
        <taxon>Dipodascales incertae sedis</taxon>
        <taxon>Yarrowia</taxon>
    </lineage>
</organism>
<feature type="compositionally biased region" description="Basic and acidic residues" evidence="1">
    <location>
        <begin position="70"/>
        <end position="81"/>
    </location>
</feature>
<feature type="region of interest" description="Disordered" evidence="1">
    <location>
        <begin position="117"/>
        <end position="158"/>
    </location>
</feature>
<feature type="compositionally biased region" description="Low complexity" evidence="1">
    <location>
        <begin position="504"/>
        <end position="520"/>
    </location>
</feature>
<evidence type="ECO:0000313" key="3">
    <source>
        <dbReference type="Proteomes" id="UP000182444"/>
    </source>
</evidence>
<feature type="region of interest" description="Disordered" evidence="1">
    <location>
        <begin position="441"/>
        <end position="553"/>
    </location>
</feature>
<proteinExistence type="predicted"/>
<dbReference type="EMBL" id="CP017558">
    <property type="protein sequence ID" value="AOW07704.1"/>
    <property type="molecule type" value="Genomic_DNA"/>
</dbReference>
<dbReference type="VEuPathDB" id="FungiDB:YALI1_F33061g"/>
<accession>A0A1D8NPZ6</accession>
<feature type="region of interest" description="Disordered" evidence="1">
    <location>
        <begin position="275"/>
        <end position="306"/>
    </location>
</feature>
<feature type="region of interest" description="Disordered" evidence="1">
    <location>
        <begin position="70"/>
        <end position="97"/>
    </location>
</feature>
<dbReference type="GeneID" id="2908101"/>
<dbReference type="Proteomes" id="UP000182444">
    <property type="component" value="Chromosome 1F"/>
</dbReference>
<feature type="compositionally biased region" description="Polar residues" evidence="1">
    <location>
        <begin position="144"/>
        <end position="154"/>
    </location>
</feature>
<dbReference type="AlphaFoldDB" id="A0A1D8NPZ6"/>
<dbReference type="VEuPathDB" id="FungiDB:YALI0_F25707g"/>
<feature type="compositionally biased region" description="Polar residues" evidence="1">
    <location>
        <begin position="441"/>
        <end position="450"/>
    </location>
</feature>
<gene>
    <name evidence="2" type="ORF">YALI1_F33061g</name>
</gene>
<evidence type="ECO:0000313" key="2">
    <source>
        <dbReference type="EMBL" id="AOW07704.1"/>
    </source>
</evidence>
<sequence length="578" mass="63371">MLSRTPRPDTKHKRKSSLLDLFGLGQLAKEDPQVPEISAPIPSSLQQFHTTPQDLQGEFIDLTLGAKRDSSHFHAECETPPKRRSYYDPNTDQLSPIQNVDANDLVNETISLRNRDSSRDYTHLSHSAQPSLSESLHDSESHCMSESQPQTPHTDYNDEFEDDDAAILQAECVEFHQPRFQTMNPASMHSVSTIGDACVRVGCSSPAFSDADPFKKRESMLSTSTLDRTPSKRGNKNDLIDRYLNSLYDSQDHPSIDDDMNMDVDEDTTRVYYQHPVTPPQSTFNFPTRDSSLPQNSPRNELQSASSCYSSNVSSAQKSVQVEDASFAMINPYANGSRSSSASVNVVPRSRVASSGGVNRKPVPARQEESVMGEFENELARLDSIGTFTELPPPVSYASSIISDKLTPHPALVNARNTAPGMGSRNGSQRDISRDMAGMSIASSSTQSVNHAARNPHIQQHSTTPSVSSDNRSKRHSLSGKFGKLKDFGRRITHSKPTAPAPTPAVSSAAPTPRPGSNRSDNSRRRSMLGLFGSSGEDNKNSSASHRRTSTLASSHINVAPVINMRFESEKPDIGRGF</sequence>
<name>A0A1D8NPZ6_YARLL</name>
<dbReference type="KEGG" id="yli:2908101"/>
<dbReference type="RefSeq" id="XP_505879.3">
    <property type="nucleotide sequence ID" value="XM_505879.3"/>
</dbReference>
<evidence type="ECO:0000256" key="1">
    <source>
        <dbReference type="SAM" id="MobiDB-lite"/>
    </source>
</evidence>
<protein>
    <submittedName>
        <fullName evidence="2">Uncharacterized protein</fullName>
    </submittedName>
</protein>
<feature type="compositionally biased region" description="Polar residues" evidence="1">
    <location>
        <begin position="88"/>
        <end position="97"/>
    </location>
</feature>
<reference evidence="2 3" key="1">
    <citation type="journal article" date="2016" name="PLoS ONE">
        <title>Sequence Assembly of Yarrowia lipolytica Strain W29/CLIB89 Shows Transposable Element Diversity.</title>
        <authorList>
            <person name="Magnan C."/>
            <person name="Yu J."/>
            <person name="Chang I."/>
            <person name="Jahn E."/>
            <person name="Kanomata Y."/>
            <person name="Wu J."/>
            <person name="Zeller M."/>
            <person name="Oakes M."/>
            <person name="Baldi P."/>
            <person name="Sandmeyer S."/>
        </authorList>
    </citation>
    <scope>NUCLEOTIDE SEQUENCE [LARGE SCALE GENOMIC DNA]</scope>
    <source>
        <strain evidence="3">CLIB89(W29)</strain>
    </source>
</reference>
<feature type="compositionally biased region" description="Polar residues" evidence="1">
    <location>
        <begin position="280"/>
        <end position="303"/>
    </location>
</feature>